<reference evidence="2 3" key="1">
    <citation type="journal article" date="2019" name="Commun. Biol.">
        <title>The bagworm genome reveals a unique fibroin gene that provides high tensile strength.</title>
        <authorList>
            <person name="Kono N."/>
            <person name="Nakamura H."/>
            <person name="Ohtoshi R."/>
            <person name="Tomita M."/>
            <person name="Numata K."/>
            <person name="Arakawa K."/>
        </authorList>
    </citation>
    <scope>NUCLEOTIDE SEQUENCE [LARGE SCALE GENOMIC DNA]</scope>
</reference>
<dbReference type="EMBL" id="BGZK01000151">
    <property type="protein sequence ID" value="GBP23477.1"/>
    <property type="molecule type" value="Genomic_DNA"/>
</dbReference>
<keyword evidence="1" id="KW-0732">Signal</keyword>
<name>A0A4C1UBI3_EUMVA</name>
<keyword evidence="3" id="KW-1185">Reference proteome</keyword>
<sequence>MLKLFCLLLEQVAPGKARRLIGWSTSVVEGIKVANFSVTMCNFAIYMRAAAPPEAGGGARRSGNPAFVAPSTTVRTTDAFPASLQKVSNYHSARGTLLDFVESLVRRHFYVRGSACIDIEWIPSSFISSALSTKIPTLLFSISGPVLLSVPIPVPSLVFNSSPNLARDSNFVPFNC</sequence>
<dbReference type="AlphaFoldDB" id="A0A4C1UBI3"/>
<evidence type="ECO:0000313" key="3">
    <source>
        <dbReference type="Proteomes" id="UP000299102"/>
    </source>
</evidence>
<organism evidence="2 3">
    <name type="scientific">Eumeta variegata</name>
    <name type="common">Bagworm moth</name>
    <name type="synonym">Eumeta japonica</name>
    <dbReference type="NCBI Taxonomy" id="151549"/>
    <lineage>
        <taxon>Eukaryota</taxon>
        <taxon>Metazoa</taxon>
        <taxon>Ecdysozoa</taxon>
        <taxon>Arthropoda</taxon>
        <taxon>Hexapoda</taxon>
        <taxon>Insecta</taxon>
        <taxon>Pterygota</taxon>
        <taxon>Neoptera</taxon>
        <taxon>Endopterygota</taxon>
        <taxon>Lepidoptera</taxon>
        <taxon>Glossata</taxon>
        <taxon>Ditrysia</taxon>
        <taxon>Tineoidea</taxon>
        <taxon>Psychidae</taxon>
        <taxon>Oiketicinae</taxon>
        <taxon>Eumeta</taxon>
    </lineage>
</organism>
<comment type="caution">
    <text evidence="2">The sequence shown here is derived from an EMBL/GenBank/DDBJ whole genome shotgun (WGS) entry which is preliminary data.</text>
</comment>
<evidence type="ECO:0000256" key="1">
    <source>
        <dbReference type="SAM" id="SignalP"/>
    </source>
</evidence>
<evidence type="ECO:0000313" key="2">
    <source>
        <dbReference type="EMBL" id="GBP23477.1"/>
    </source>
</evidence>
<feature type="signal peptide" evidence="1">
    <location>
        <begin position="1"/>
        <end position="17"/>
    </location>
</feature>
<feature type="chain" id="PRO_5020032445" evidence="1">
    <location>
        <begin position="18"/>
        <end position="176"/>
    </location>
</feature>
<gene>
    <name evidence="2" type="ORF">EVAR_12756_1</name>
</gene>
<dbReference type="Proteomes" id="UP000299102">
    <property type="component" value="Unassembled WGS sequence"/>
</dbReference>
<proteinExistence type="predicted"/>
<accession>A0A4C1UBI3</accession>
<protein>
    <submittedName>
        <fullName evidence="2">Uncharacterized protein</fullName>
    </submittedName>
</protein>